<accession>A0A1S1YVS3</accession>
<proteinExistence type="predicted"/>
<evidence type="ECO:0000313" key="3">
    <source>
        <dbReference type="Proteomes" id="UP000179797"/>
    </source>
</evidence>
<name>A0A1S1YVS3_FLAPC</name>
<dbReference type="EMBL" id="JRYR02000001">
    <property type="protein sequence ID" value="OHX65126.1"/>
    <property type="molecule type" value="Genomic_DNA"/>
</dbReference>
<dbReference type="InterPro" id="IPR001387">
    <property type="entry name" value="Cro/C1-type_HTH"/>
</dbReference>
<evidence type="ECO:0000313" key="2">
    <source>
        <dbReference type="EMBL" id="OHX65126.1"/>
    </source>
</evidence>
<reference evidence="2 3" key="1">
    <citation type="journal article" date="2012" name="Int. J. Syst. Evol. Microbiol.">
        <title>Flammeovirga pacifica sp. nov., isolated from deep-sea sediment.</title>
        <authorList>
            <person name="Xu H."/>
            <person name="Fu Y."/>
            <person name="Yang N."/>
            <person name="Ding Z."/>
            <person name="Lai Q."/>
            <person name="Zeng R."/>
        </authorList>
    </citation>
    <scope>NUCLEOTIDE SEQUENCE [LARGE SCALE GENOMIC DNA]</scope>
    <source>
        <strain evidence="3">DSM 24597 / LMG 26175 / WPAGA1</strain>
    </source>
</reference>
<sequence length="284" mass="33058">MDIQYGERIKKVRKALSITQNEISEVLNVSQSFISAVEKDKKKPTEALLRYLIESGGNFKYIIFGENKNVLYGDDFPPPDENFFNTATDLTYKVILDSSSLSKDNKELLKSIQMMDLMSDLQRQFNDIYQLKKLIYDITQLNDEIGEYFDGLQYRLKSMCEDIFTLESLKNDPKVLENVYNVLNNKVNIKDKVEFLNKTYTEIKGYIKKYELDYPKDNYKGYGYTDDDGNQLEHNGFYIIKDFLDPDMSIDSLPTDPIPDHISHLDLDKIYQIQNDNLGGDETK</sequence>
<dbReference type="STRING" id="915059.NH26_01530"/>
<dbReference type="InterPro" id="IPR010982">
    <property type="entry name" value="Lambda_DNA-bd_dom_sf"/>
</dbReference>
<dbReference type="Pfam" id="PF01381">
    <property type="entry name" value="HTH_3"/>
    <property type="match status" value="1"/>
</dbReference>
<dbReference type="SMART" id="SM00530">
    <property type="entry name" value="HTH_XRE"/>
    <property type="match status" value="1"/>
</dbReference>
<feature type="domain" description="HTH cro/C1-type" evidence="1">
    <location>
        <begin position="9"/>
        <end position="49"/>
    </location>
</feature>
<comment type="caution">
    <text evidence="2">The sequence shown here is derived from an EMBL/GenBank/DDBJ whole genome shotgun (WGS) entry which is preliminary data.</text>
</comment>
<organism evidence="2 3">
    <name type="scientific">Flammeovirga pacifica</name>
    <dbReference type="NCBI Taxonomy" id="915059"/>
    <lineage>
        <taxon>Bacteria</taxon>
        <taxon>Pseudomonadati</taxon>
        <taxon>Bacteroidota</taxon>
        <taxon>Cytophagia</taxon>
        <taxon>Cytophagales</taxon>
        <taxon>Flammeovirgaceae</taxon>
        <taxon>Flammeovirga</taxon>
    </lineage>
</organism>
<dbReference type="PROSITE" id="PS50943">
    <property type="entry name" value="HTH_CROC1"/>
    <property type="match status" value="1"/>
</dbReference>
<dbReference type="GO" id="GO:0003677">
    <property type="term" value="F:DNA binding"/>
    <property type="evidence" value="ECO:0007669"/>
    <property type="project" value="InterPro"/>
</dbReference>
<keyword evidence="3" id="KW-1185">Reference proteome</keyword>
<dbReference type="OrthoDB" id="982231at2"/>
<evidence type="ECO:0000259" key="1">
    <source>
        <dbReference type="PROSITE" id="PS50943"/>
    </source>
</evidence>
<dbReference type="Gene3D" id="1.10.260.40">
    <property type="entry name" value="lambda repressor-like DNA-binding domains"/>
    <property type="match status" value="1"/>
</dbReference>
<gene>
    <name evidence="2" type="ORF">NH26_01530</name>
</gene>
<dbReference type="RefSeq" id="WP_044226903.1">
    <property type="nucleotide sequence ID" value="NZ_JRYR02000001.1"/>
</dbReference>
<dbReference type="AlphaFoldDB" id="A0A1S1YVS3"/>
<dbReference type="CDD" id="cd00093">
    <property type="entry name" value="HTH_XRE"/>
    <property type="match status" value="1"/>
</dbReference>
<dbReference type="Proteomes" id="UP000179797">
    <property type="component" value="Unassembled WGS sequence"/>
</dbReference>
<protein>
    <recommendedName>
        <fullName evidence="1">HTH cro/C1-type domain-containing protein</fullName>
    </recommendedName>
</protein>
<dbReference type="SUPFAM" id="SSF47413">
    <property type="entry name" value="lambda repressor-like DNA-binding domains"/>
    <property type="match status" value="1"/>
</dbReference>